<dbReference type="GO" id="GO:0004298">
    <property type="term" value="F:threonine-type endopeptidase activity"/>
    <property type="evidence" value="ECO:0007669"/>
    <property type="project" value="UniProtKB-KW"/>
</dbReference>
<comment type="function">
    <text evidence="2">The proteasome is a multicatalytic proteinase complex which is characterized by its ability to cleave peptides with Arg, Phe, Tyr, Leu, and Glu adjacent to the leaving group at neutral or slightly basic pH. The proteasome has an ATP-dependent proteolytic activity.</text>
</comment>
<dbReference type="Pfam" id="PF00227">
    <property type="entry name" value="Proteasome"/>
    <property type="match status" value="1"/>
</dbReference>
<keyword evidence="9" id="KW-0539">Nucleus</keyword>
<evidence type="ECO:0000256" key="6">
    <source>
        <dbReference type="ARBA" id="ARBA00022801"/>
    </source>
</evidence>
<keyword evidence="6" id="KW-0378">Hydrolase</keyword>
<dbReference type="InterPro" id="IPR001353">
    <property type="entry name" value="Proteasome_sua/b"/>
</dbReference>
<dbReference type="GO" id="GO:0005737">
    <property type="term" value="C:cytoplasm"/>
    <property type="evidence" value="ECO:0007669"/>
    <property type="project" value="UniProtKB-SubCell"/>
</dbReference>
<dbReference type="InterPro" id="IPR029055">
    <property type="entry name" value="Ntn_hydrolases_N"/>
</dbReference>
<dbReference type="Gene3D" id="3.60.20.10">
    <property type="entry name" value="Glutamine Phosphoribosylpyrophosphate, subunit 1, domain 1"/>
    <property type="match status" value="1"/>
</dbReference>
<dbReference type="Proteomes" id="UP001054857">
    <property type="component" value="Unassembled WGS sequence"/>
</dbReference>
<evidence type="ECO:0000256" key="9">
    <source>
        <dbReference type="RuleBase" id="RU004203"/>
    </source>
</evidence>
<evidence type="ECO:0000256" key="8">
    <source>
        <dbReference type="PIRSR" id="PIRSR600243-1"/>
    </source>
</evidence>
<evidence type="ECO:0000256" key="1">
    <source>
        <dbReference type="ARBA" id="ARBA00001198"/>
    </source>
</evidence>
<evidence type="ECO:0000256" key="7">
    <source>
        <dbReference type="ARBA" id="ARBA00022942"/>
    </source>
</evidence>
<proteinExistence type="inferred from homology"/>
<keyword evidence="11" id="KW-1185">Reference proteome</keyword>
<keyword evidence="5" id="KW-0888">Threonine protease</keyword>
<comment type="caution">
    <text evidence="10">The sequence shown here is derived from an EMBL/GenBank/DDBJ whole genome shotgun (WGS) entry which is preliminary data.</text>
</comment>
<comment type="function">
    <text evidence="9">Component of the proteasome, a multicatalytic proteinase complex which is characterized by its ability to cleave peptides with Arg, Phe, Tyr, Leu, and Glu adjacent to the leaving group at neutral or slightly basic pH. The proteasome has an ATP-dependent proteolytic activity.</text>
</comment>
<dbReference type="GO" id="GO:0005634">
    <property type="term" value="C:nucleus"/>
    <property type="evidence" value="ECO:0007669"/>
    <property type="project" value="UniProtKB-SubCell"/>
</dbReference>
<evidence type="ECO:0000256" key="4">
    <source>
        <dbReference type="ARBA" id="ARBA00022670"/>
    </source>
</evidence>
<dbReference type="AlphaFoldDB" id="A0AAD3E1K3"/>
<comment type="subcellular location">
    <subcellularLocation>
        <location evidence="9">Cytoplasm</location>
    </subcellularLocation>
    <subcellularLocation>
        <location evidence="9">Nucleus</location>
    </subcellularLocation>
</comment>
<dbReference type="PANTHER" id="PTHR32194:SF0">
    <property type="entry name" value="ATP-DEPENDENT PROTEASE SUBUNIT HSLV"/>
    <property type="match status" value="1"/>
</dbReference>
<dbReference type="PROSITE" id="PS00854">
    <property type="entry name" value="PROTEASOME_BETA_1"/>
    <property type="match status" value="1"/>
</dbReference>
<sequence length="225" mass="23780">MGVDTMMASTSGPVSMGTSIIAVTFDGGVILGADSRTSTGNYVANRVSDKITSLCDNVYTLRSGSAADTQAIASYVQHFIAQHQAEEGDQISVKTAASLVKMMAYNNKDALQAGLIVAGYDKHAGGQVYSISLGGTMTPAPFAMSGSGSTYIYGFCDKHWRDGMTQQQAHDFVCRALRYAMTWDASSGGCIRTVTISASGVKREFLPGSEIPPTYGELGRDRVVA</sequence>
<dbReference type="PROSITE" id="PS51476">
    <property type="entry name" value="PROTEASOME_BETA_2"/>
    <property type="match status" value="1"/>
</dbReference>
<dbReference type="InterPro" id="IPR023333">
    <property type="entry name" value="Proteasome_suB-type"/>
</dbReference>
<dbReference type="InterPro" id="IPR000243">
    <property type="entry name" value="Pept_T1A_subB"/>
</dbReference>
<reference evidence="10 11" key="1">
    <citation type="journal article" date="2021" name="Sci. Rep.">
        <title>Genome sequencing of the multicellular alga Astrephomene provides insights into convergent evolution of germ-soma differentiation.</title>
        <authorList>
            <person name="Yamashita S."/>
            <person name="Yamamoto K."/>
            <person name="Matsuzaki R."/>
            <person name="Suzuki S."/>
            <person name="Yamaguchi H."/>
            <person name="Hirooka S."/>
            <person name="Minakuchi Y."/>
            <person name="Miyagishima S."/>
            <person name="Kawachi M."/>
            <person name="Toyoda A."/>
            <person name="Nozaki H."/>
        </authorList>
    </citation>
    <scope>NUCLEOTIDE SEQUENCE [LARGE SCALE GENOMIC DNA]</scope>
    <source>
        <strain evidence="10 11">NIES-4017</strain>
    </source>
</reference>
<dbReference type="GO" id="GO:0019774">
    <property type="term" value="C:proteasome core complex, beta-subunit complex"/>
    <property type="evidence" value="ECO:0007669"/>
    <property type="project" value="UniProtKB-ARBA"/>
</dbReference>
<evidence type="ECO:0000256" key="3">
    <source>
        <dbReference type="ARBA" id="ARBA00022490"/>
    </source>
</evidence>
<evidence type="ECO:0000256" key="5">
    <source>
        <dbReference type="ARBA" id="ARBA00022698"/>
    </source>
</evidence>
<dbReference type="GO" id="GO:0051603">
    <property type="term" value="P:proteolysis involved in protein catabolic process"/>
    <property type="evidence" value="ECO:0007669"/>
    <property type="project" value="InterPro"/>
</dbReference>
<keyword evidence="7 9" id="KW-0647">Proteasome</keyword>
<protein>
    <recommendedName>
        <fullName evidence="9">Proteasome subunit beta</fullName>
    </recommendedName>
</protein>
<comment type="subunit">
    <text evidence="9">Component of the proteasome complex.</text>
</comment>
<gene>
    <name evidence="10" type="ORF">Agub_g13269</name>
</gene>
<keyword evidence="3 9" id="KW-0963">Cytoplasm</keyword>
<dbReference type="CDD" id="cd03762">
    <property type="entry name" value="proteasome_beta_type_6"/>
    <property type="match status" value="1"/>
</dbReference>
<dbReference type="PANTHER" id="PTHR32194">
    <property type="entry name" value="METALLOPROTEASE TLDD"/>
    <property type="match status" value="1"/>
</dbReference>
<dbReference type="InterPro" id="IPR016050">
    <property type="entry name" value="Proteasome_bsu_CS"/>
</dbReference>
<feature type="active site" description="Nucleophile" evidence="8">
    <location>
        <position position="18"/>
    </location>
</feature>
<dbReference type="SUPFAM" id="SSF56235">
    <property type="entry name" value="N-terminal nucleophile aminohydrolases (Ntn hydrolases)"/>
    <property type="match status" value="1"/>
</dbReference>
<comment type="similarity">
    <text evidence="9">Belongs to the peptidase T1B family.</text>
</comment>
<evidence type="ECO:0000313" key="11">
    <source>
        <dbReference type="Proteomes" id="UP001054857"/>
    </source>
</evidence>
<comment type="catalytic activity">
    <reaction evidence="1">
        <text>Cleavage of peptide bonds with very broad specificity.</text>
        <dbReference type="EC" id="3.4.25.1"/>
    </reaction>
</comment>
<keyword evidence="4" id="KW-0645">Protease</keyword>
<dbReference type="EMBL" id="BMAR01000043">
    <property type="protein sequence ID" value="GFR50949.1"/>
    <property type="molecule type" value="Genomic_DNA"/>
</dbReference>
<evidence type="ECO:0000313" key="10">
    <source>
        <dbReference type="EMBL" id="GFR50949.1"/>
    </source>
</evidence>
<name>A0AAD3E1K3_9CHLO</name>
<organism evidence="10 11">
    <name type="scientific">Astrephomene gubernaculifera</name>
    <dbReference type="NCBI Taxonomy" id="47775"/>
    <lineage>
        <taxon>Eukaryota</taxon>
        <taxon>Viridiplantae</taxon>
        <taxon>Chlorophyta</taxon>
        <taxon>core chlorophytes</taxon>
        <taxon>Chlorophyceae</taxon>
        <taxon>CS clade</taxon>
        <taxon>Chlamydomonadales</taxon>
        <taxon>Astrephomenaceae</taxon>
        <taxon>Astrephomene</taxon>
    </lineage>
</organism>
<dbReference type="PRINTS" id="PR00141">
    <property type="entry name" value="PROTEASOME"/>
</dbReference>
<evidence type="ECO:0000256" key="2">
    <source>
        <dbReference type="ARBA" id="ARBA00002000"/>
    </source>
</evidence>
<accession>A0AAD3E1K3</accession>